<dbReference type="Proteomes" id="UP000245474">
    <property type="component" value="Unassembled WGS sequence"/>
</dbReference>
<reference evidence="5 6" key="1">
    <citation type="submission" date="2018-05" db="EMBL/GenBank/DDBJ databases">
        <title>Spiribacter halobius sp. nov., a moderately halophilic bacterium isolated from marine solar saltern.</title>
        <authorList>
            <person name="Zheng W.-S."/>
            <person name="Lu D.-C."/>
            <person name="Du Z.-J."/>
        </authorList>
    </citation>
    <scope>NUCLEOTIDE SEQUENCE [LARGE SCALE GENOMIC DNA]</scope>
    <source>
        <strain evidence="5 6">E85</strain>
    </source>
</reference>
<evidence type="ECO:0000259" key="4">
    <source>
        <dbReference type="PROSITE" id="PS51123"/>
    </source>
</evidence>
<protein>
    <submittedName>
        <fullName evidence="5">Peptidoglycan-binding protein</fullName>
    </submittedName>
</protein>
<dbReference type="InterPro" id="IPR006665">
    <property type="entry name" value="OmpA-like"/>
</dbReference>
<dbReference type="InterPro" id="IPR036737">
    <property type="entry name" value="OmpA-like_sf"/>
</dbReference>
<name>A0A2U2N790_9GAMM</name>
<feature type="coiled-coil region" evidence="2">
    <location>
        <begin position="47"/>
        <end position="284"/>
    </location>
</feature>
<evidence type="ECO:0000313" key="6">
    <source>
        <dbReference type="Proteomes" id="UP000245474"/>
    </source>
</evidence>
<dbReference type="RefSeq" id="WP_109676488.1">
    <property type="nucleotide sequence ID" value="NZ_CP086615.1"/>
</dbReference>
<feature type="domain" description="OmpA-like" evidence="4">
    <location>
        <begin position="313"/>
        <end position="439"/>
    </location>
</feature>
<dbReference type="Gene3D" id="3.30.1330.60">
    <property type="entry name" value="OmpA-like domain"/>
    <property type="match status" value="1"/>
</dbReference>
<keyword evidence="3" id="KW-0812">Transmembrane</keyword>
<proteinExistence type="predicted"/>
<sequence>MLGSSRRNRASVNIWPGFVDALATILLAFVFVLMIFVVAQLYLSDLLSDRNRALEALRAEISEMAEALSMERRTRSRLEEQVSELYAELHATLSDRDELREELELTREELEAARQEVETSEEALTVRLAEIASLQQDISALRELREELEAEIGNLSARLETTEEDLEQAEQTLGAARDRNRELRAELAEAEERTLLAQEEIEEREMRIRDLVAEIEERQEALREEQELTADAEARVEALRRELRALRNQISALAQALQIEQETVAEQEAEIGELTERLNVALAERVQELSRYRSEFFGRLREVLGGIEEIEIVGDRFRFQSELFFETASADVGPEGRDRLQQVAEILRRVADRIPDDIDWVLQVEGHTDRRPIRTPEFPSNWELSTARALSIVDYLIDQGIPPERLAAVGYGEYQPIDTGDSAEALARNRRIELRLTNR</sequence>
<feature type="transmembrane region" description="Helical" evidence="3">
    <location>
        <begin position="21"/>
        <end position="43"/>
    </location>
</feature>
<gene>
    <name evidence="5" type="ORF">DEM34_03990</name>
</gene>
<evidence type="ECO:0000256" key="1">
    <source>
        <dbReference type="PROSITE-ProRule" id="PRU00473"/>
    </source>
</evidence>
<keyword evidence="2" id="KW-0175">Coiled coil</keyword>
<dbReference type="PANTHER" id="PTHR30329:SF21">
    <property type="entry name" value="LIPOPROTEIN YIAD-RELATED"/>
    <property type="match status" value="1"/>
</dbReference>
<dbReference type="GO" id="GO:0016020">
    <property type="term" value="C:membrane"/>
    <property type="evidence" value="ECO:0007669"/>
    <property type="project" value="UniProtKB-UniRule"/>
</dbReference>
<keyword evidence="6" id="KW-1185">Reference proteome</keyword>
<keyword evidence="1 3" id="KW-0472">Membrane</keyword>
<evidence type="ECO:0000313" key="5">
    <source>
        <dbReference type="EMBL" id="PWG64963.1"/>
    </source>
</evidence>
<dbReference type="SUPFAM" id="SSF103088">
    <property type="entry name" value="OmpA-like"/>
    <property type="match status" value="1"/>
</dbReference>
<dbReference type="PROSITE" id="PS51123">
    <property type="entry name" value="OMPA_2"/>
    <property type="match status" value="1"/>
</dbReference>
<dbReference type="EMBL" id="QFFI01000004">
    <property type="protein sequence ID" value="PWG64963.1"/>
    <property type="molecule type" value="Genomic_DNA"/>
</dbReference>
<dbReference type="NCBIfam" id="NF006543">
    <property type="entry name" value="PRK09039.1-2"/>
    <property type="match status" value="1"/>
</dbReference>
<accession>A0A2U2N790</accession>
<dbReference type="AlphaFoldDB" id="A0A2U2N790"/>
<keyword evidence="3" id="KW-1133">Transmembrane helix</keyword>
<dbReference type="Pfam" id="PF00691">
    <property type="entry name" value="OmpA"/>
    <property type="match status" value="1"/>
</dbReference>
<dbReference type="OrthoDB" id="9815217at2"/>
<dbReference type="InterPro" id="IPR050330">
    <property type="entry name" value="Bact_OuterMem_StrucFunc"/>
</dbReference>
<dbReference type="SUPFAM" id="SSF57997">
    <property type="entry name" value="Tropomyosin"/>
    <property type="match status" value="1"/>
</dbReference>
<dbReference type="CDD" id="cd07185">
    <property type="entry name" value="OmpA_C-like"/>
    <property type="match status" value="1"/>
</dbReference>
<dbReference type="PANTHER" id="PTHR30329">
    <property type="entry name" value="STATOR ELEMENT OF FLAGELLAR MOTOR COMPLEX"/>
    <property type="match status" value="1"/>
</dbReference>
<evidence type="ECO:0000256" key="2">
    <source>
        <dbReference type="SAM" id="Coils"/>
    </source>
</evidence>
<comment type="caution">
    <text evidence="5">The sequence shown here is derived from an EMBL/GenBank/DDBJ whole genome shotgun (WGS) entry which is preliminary data.</text>
</comment>
<evidence type="ECO:0000256" key="3">
    <source>
        <dbReference type="SAM" id="Phobius"/>
    </source>
</evidence>
<organism evidence="5 6">
    <name type="scientific">Sediminicurvatus halobius</name>
    <dbReference type="NCBI Taxonomy" id="2182432"/>
    <lineage>
        <taxon>Bacteria</taxon>
        <taxon>Pseudomonadati</taxon>
        <taxon>Pseudomonadota</taxon>
        <taxon>Gammaproteobacteria</taxon>
        <taxon>Chromatiales</taxon>
        <taxon>Ectothiorhodospiraceae</taxon>
        <taxon>Sediminicurvatus</taxon>
    </lineage>
</organism>
<dbReference type="Gene3D" id="1.10.287.1490">
    <property type="match status" value="1"/>
</dbReference>